<name>A0A6J7US01_9ZZZZ</name>
<dbReference type="AlphaFoldDB" id="A0A6J7US01"/>
<protein>
    <submittedName>
        <fullName evidence="1">Unannotated protein</fullName>
    </submittedName>
</protein>
<proteinExistence type="predicted"/>
<sequence length="87" mass="9447">MRVQVDDAGGDHQPICIDLPDTDSCSDTAERDYLALADADIGSITGCASTVDEHSIADNEVKRHRRTLVLDRKGVPRAVGWKGTGRR</sequence>
<accession>A0A6J7US01</accession>
<evidence type="ECO:0000313" key="1">
    <source>
        <dbReference type="EMBL" id="CAB5067288.1"/>
    </source>
</evidence>
<gene>
    <name evidence="1" type="ORF">UFOPK4306_02032</name>
</gene>
<reference evidence="1" key="1">
    <citation type="submission" date="2020-05" db="EMBL/GenBank/DDBJ databases">
        <authorList>
            <person name="Chiriac C."/>
            <person name="Salcher M."/>
            <person name="Ghai R."/>
            <person name="Kavagutti S V."/>
        </authorList>
    </citation>
    <scope>NUCLEOTIDE SEQUENCE</scope>
</reference>
<dbReference type="EMBL" id="CAFBQP010000096">
    <property type="protein sequence ID" value="CAB5067288.1"/>
    <property type="molecule type" value="Genomic_DNA"/>
</dbReference>
<organism evidence="1">
    <name type="scientific">freshwater metagenome</name>
    <dbReference type="NCBI Taxonomy" id="449393"/>
    <lineage>
        <taxon>unclassified sequences</taxon>
        <taxon>metagenomes</taxon>
        <taxon>ecological metagenomes</taxon>
    </lineage>
</organism>